<dbReference type="Proteomes" id="UP000186922">
    <property type="component" value="Unassembled WGS sequence"/>
</dbReference>
<gene>
    <name evidence="1" type="primary">RvY_05572</name>
    <name evidence="1" type="synonym">RvY_05572.1</name>
    <name evidence="1" type="ORF">RvY_05572-1</name>
</gene>
<protein>
    <submittedName>
        <fullName evidence="1">Uncharacterized protein</fullName>
    </submittedName>
</protein>
<name>A0A1D1UW20_RAMVA</name>
<keyword evidence="2" id="KW-1185">Reference proteome</keyword>
<evidence type="ECO:0000313" key="2">
    <source>
        <dbReference type="Proteomes" id="UP000186922"/>
    </source>
</evidence>
<accession>A0A1D1UW20</accession>
<dbReference type="EMBL" id="BDGG01000002">
    <property type="protein sequence ID" value="GAU93671.1"/>
    <property type="molecule type" value="Genomic_DNA"/>
</dbReference>
<evidence type="ECO:0000313" key="1">
    <source>
        <dbReference type="EMBL" id="GAU93671.1"/>
    </source>
</evidence>
<reference evidence="1 2" key="1">
    <citation type="journal article" date="2016" name="Nat. Commun.">
        <title>Extremotolerant tardigrade genome and improved radiotolerance of human cultured cells by tardigrade-unique protein.</title>
        <authorList>
            <person name="Hashimoto T."/>
            <person name="Horikawa D.D."/>
            <person name="Saito Y."/>
            <person name="Kuwahara H."/>
            <person name="Kozuka-Hata H."/>
            <person name="Shin-I T."/>
            <person name="Minakuchi Y."/>
            <person name="Ohishi K."/>
            <person name="Motoyama A."/>
            <person name="Aizu T."/>
            <person name="Enomoto A."/>
            <person name="Kondo K."/>
            <person name="Tanaka S."/>
            <person name="Hara Y."/>
            <person name="Koshikawa S."/>
            <person name="Sagara H."/>
            <person name="Miura T."/>
            <person name="Yokobori S."/>
            <person name="Miyagawa K."/>
            <person name="Suzuki Y."/>
            <person name="Kubo T."/>
            <person name="Oyama M."/>
            <person name="Kohara Y."/>
            <person name="Fujiyama A."/>
            <person name="Arakawa K."/>
            <person name="Katayama T."/>
            <person name="Toyoda A."/>
            <person name="Kunieda T."/>
        </authorList>
    </citation>
    <scope>NUCLEOTIDE SEQUENCE [LARGE SCALE GENOMIC DNA]</scope>
    <source>
        <strain evidence="1 2">YOKOZUNA-1</strain>
    </source>
</reference>
<comment type="caution">
    <text evidence="1">The sequence shown here is derived from an EMBL/GenBank/DDBJ whole genome shotgun (WGS) entry which is preliminary data.</text>
</comment>
<sequence>MNCPQKGDKLTSPSPAAAPGYLMTSSSCCSTPQERMQQVRRSCSNLSRSMPGIDGMRSPFLVPLYHTVLPATRCYLVNYFLLRERITVSKYSRRPAYGATEARSTLCTRA</sequence>
<organism evidence="1 2">
    <name type="scientific">Ramazzottius varieornatus</name>
    <name type="common">Water bear</name>
    <name type="synonym">Tardigrade</name>
    <dbReference type="NCBI Taxonomy" id="947166"/>
    <lineage>
        <taxon>Eukaryota</taxon>
        <taxon>Metazoa</taxon>
        <taxon>Ecdysozoa</taxon>
        <taxon>Tardigrada</taxon>
        <taxon>Eutardigrada</taxon>
        <taxon>Parachela</taxon>
        <taxon>Hypsibioidea</taxon>
        <taxon>Ramazzottiidae</taxon>
        <taxon>Ramazzottius</taxon>
    </lineage>
</organism>
<proteinExistence type="predicted"/>
<dbReference type="PROSITE" id="PS51257">
    <property type="entry name" value="PROKAR_LIPOPROTEIN"/>
    <property type="match status" value="1"/>
</dbReference>
<dbReference type="AlphaFoldDB" id="A0A1D1UW20"/>